<keyword evidence="6" id="KW-0443">Lipid metabolism</keyword>
<evidence type="ECO:0000259" key="11">
    <source>
        <dbReference type="SMART" id="SM00563"/>
    </source>
</evidence>
<reference evidence="12 13" key="1">
    <citation type="journal article" date="2018" name="PLoS ONE">
        <title>The draft genome of Kipferlia bialata reveals reductive genome evolution in fornicate parasites.</title>
        <authorList>
            <person name="Tanifuji G."/>
            <person name="Takabayashi S."/>
            <person name="Kume K."/>
            <person name="Takagi M."/>
            <person name="Nakayama T."/>
            <person name="Kamikawa R."/>
            <person name="Inagaki Y."/>
            <person name="Hashimoto T."/>
        </authorList>
    </citation>
    <scope>NUCLEOTIDE SEQUENCE [LARGE SCALE GENOMIC DNA]</scope>
    <source>
        <strain evidence="12">NY0173</strain>
    </source>
</reference>
<dbReference type="PANTHER" id="PTHR23063:SF52">
    <property type="entry name" value="LYSOPHOSPHATIDYLCHOLINE ACYLTRANSFERASE"/>
    <property type="match status" value="1"/>
</dbReference>
<feature type="region of interest" description="Disordered" evidence="9">
    <location>
        <begin position="25"/>
        <end position="47"/>
    </location>
</feature>
<dbReference type="GO" id="GO:0006629">
    <property type="term" value="P:lipid metabolic process"/>
    <property type="evidence" value="ECO:0007669"/>
    <property type="project" value="UniProtKB-KW"/>
</dbReference>
<protein>
    <recommendedName>
        <fullName evidence="11">Phospholipid/glycerol acyltransferase domain-containing protein</fullName>
    </recommendedName>
</protein>
<keyword evidence="5 10" id="KW-1133">Transmembrane helix</keyword>
<dbReference type="AlphaFoldDB" id="A0A9K3CPK0"/>
<comment type="caution">
    <text evidence="12">The sequence shown here is derived from an EMBL/GenBank/DDBJ whole genome shotgun (WGS) entry which is preliminary data.</text>
</comment>
<name>A0A9K3CPK0_9EUKA</name>
<dbReference type="GO" id="GO:0016746">
    <property type="term" value="F:acyltransferase activity"/>
    <property type="evidence" value="ECO:0007669"/>
    <property type="project" value="UniProtKB-KW"/>
</dbReference>
<keyword evidence="7 10" id="KW-0472">Membrane</keyword>
<dbReference type="InterPro" id="IPR002123">
    <property type="entry name" value="Plipid/glycerol_acylTrfase"/>
</dbReference>
<evidence type="ECO:0000313" key="13">
    <source>
        <dbReference type="Proteomes" id="UP000265618"/>
    </source>
</evidence>
<organism evidence="12 13">
    <name type="scientific">Kipferlia bialata</name>
    <dbReference type="NCBI Taxonomy" id="797122"/>
    <lineage>
        <taxon>Eukaryota</taxon>
        <taxon>Metamonada</taxon>
        <taxon>Carpediemonas-like organisms</taxon>
        <taxon>Kipferlia</taxon>
    </lineage>
</organism>
<evidence type="ECO:0000256" key="7">
    <source>
        <dbReference type="ARBA" id="ARBA00023136"/>
    </source>
</evidence>
<feature type="transmembrane region" description="Helical" evidence="10">
    <location>
        <begin position="233"/>
        <end position="257"/>
    </location>
</feature>
<dbReference type="GO" id="GO:0016020">
    <property type="term" value="C:membrane"/>
    <property type="evidence" value="ECO:0007669"/>
    <property type="project" value="UniProtKB-SubCell"/>
</dbReference>
<sequence length="531" mass="60006">MVRGTVKSERQRERERVELSLYMDEVEGSSDCDPLPAELDDYKSPPSHLFSPSISESDSLCLSQSPRNGRIGTAIRASEAAVPPQEAFRRYMGTSPPEASEVRVPITSFDPANPLDLLHPTYIGTDIGTDTHTGRHGLGHIAGEEMGEREETAGVRRGWRVRLKERRRERGRLRESSAPETKALAEPIHFAARNSKTYLAERSRITGTQSFDDIPFAHCIRHDGRRLSHPWEALLTVCMLPVALVRMGLSLMILGIWCGLLRILTMDGVYGDRMGRVRWSIVKAVSRFSSFLVLKCYGFLHITVKGDPNTRDEDRDAEFGLHRHPASYPVISNHVSFLDLFVLMQKNVTFCFVIDNEVEDGLFVGTIFQRLGGVYVERDSRESCNAAAAAIMDRNSGVNSDRVLAVYPEGNVLNQQAVCHFKTGAFRPRMPLRPVAISYPHKRANATNCNMPVSSHALRMMSQVINRVSVSFLDLVRPFPQETVRHTTEECISYRSFLNDEIEFDQALLSYQIWHDRHRVVRERVPRMGGQ</sequence>
<evidence type="ECO:0000256" key="9">
    <source>
        <dbReference type="SAM" id="MobiDB-lite"/>
    </source>
</evidence>
<dbReference type="SMART" id="SM00563">
    <property type="entry name" value="PlsC"/>
    <property type="match status" value="1"/>
</dbReference>
<evidence type="ECO:0000256" key="4">
    <source>
        <dbReference type="ARBA" id="ARBA00022692"/>
    </source>
</evidence>
<gene>
    <name evidence="12" type="ORF">KIPB_000775</name>
</gene>
<comment type="subcellular location">
    <subcellularLocation>
        <location evidence="1">Membrane</location>
    </subcellularLocation>
</comment>
<evidence type="ECO:0000256" key="10">
    <source>
        <dbReference type="SAM" id="Phobius"/>
    </source>
</evidence>
<dbReference type="OrthoDB" id="272512at2759"/>
<comment type="similarity">
    <text evidence="2">Belongs to the 1-acyl-sn-glycerol-3-phosphate acyltransferase family.</text>
</comment>
<evidence type="ECO:0000256" key="5">
    <source>
        <dbReference type="ARBA" id="ARBA00022989"/>
    </source>
</evidence>
<evidence type="ECO:0000256" key="3">
    <source>
        <dbReference type="ARBA" id="ARBA00022679"/>
    </source>
</evidence>
<dbReference type="SUPFAM" id="SSF69593">
    <property type="entry name" value="Glycerol-3-phosphate (1)-acyltransferase"/>
    <property type="match status" value="1"/>
</dbReference>
<proteinExistence type="inferred from homology"/>
<dbReference type="Pfam" id="PF01553">
    <property type="entry name" value="Acyltransferase"/>
    <property type="match status" value="1"/>
</dbReference>
<accession>A0A9K3CPK0</accession>
<evidence type="ECO:0000256" key="2">
    <source>
        <dbReference type="ARBA" id="ARBA00008655"/>
    </source>
</evidence>
<dbReference type="EMBL" id="BDIP01000095">
    <property type="protein sequence ID" value="GIQ80045.1"/>
    <property type="molecule type" value="Genomic_DNA"/>
</dbReference>
<dbReference type="PANTHER" id="PTHR23063">
    <property type="entry name" value="PHOSPHOLIPID ACYLTRANSFERASE"/>
    <property type="match status" value="1"/>
</dbReference>
<evidence type="ECO:0000256" key="1">
    <source>
        <dbReference type="ARBA" id="ARBA00004370"/>
    </source>
</evidence>
<evidence type="ECO:0000313" key="12">
    <source>
        <dbReference type="EMBL" id="GIQ80045.1"/>
    </source>
</evidence>
<keyword evidence="8" id="KW-0012">Acyltransferase</keyword>
<dbReference type="Proteomes" id="UP000265618">
    <property type="component" value="Unassembled WGS sequence"/>
</dbReference>
<keyword evidence="4 10" id="KW-0812">Transmembrane</keyword>
<feature type="domain" description="Phospholipid/glycerol acyltransferase" evidence="11">
    <location>
        <begin position="328"/>
        <end position="440"/>
    </location>
</feature>
<keyword evidence="13" id="KW-1185">Reference proteome</keyword>
<evidence type="ECO:0000256" key="8">
    <source>
        <dbReference type="ARBA" id="ARBA00023315"/>
    </source>
</evidence>
<keyword evidence="3" id="KW-0808">Transferase</keyword>
<evidence type="ECO:0000256" key="6">
    <source>
        <dbReference type="ARBA" id="ARBA00023098"/>
    </source>
</evidence>